<keyword evidence="3" id="KW-1185">Reference proteome</keyword>
<dbReference type="PROSITE" id="PS50943">
    <property type="entry name" value="HTH_CROC1"/>
    <property type="match status" value="1"/>
</dbReference>
<dbReference type="InterPro" id="IPR010982">
    <property type="entry name" value="Lambda_DNA-bd_dom_sf"/>
</dbReference>
<dbReference type="InterPro" id="IPR001387">
    <property type="entry name" value="Cro/C1-type_HTH"/>
</dbReference>
<dbReference type="EMBL" id="JBHPON010000001">
    <property type="protein sequence ID" value="MFC6035355.1"/>
    <property type="molecule type" value="Genomic_DNA"/>
</dbReference>
<reference evidence="2 3" key="1">
    <citation type="submission" date="2024-09" db="EMBL/GenBank/DDBJ databases">
        <authorList>
            <person name="Zhang Z.-H."/>
        </authorList>
    </citation>
    <scope>NUCLEOTIDE SEQUENCE [LARGE SCALE GENOMIC DNA]</scope>
    <source>
        <strain evidence="2 3">HHTR114</strain>
    </source>
</reference>
<dbReference type="SMART" id="SM00530">
    <property type="entry name" value="HTH_XRE"/>
    <property type="match status" value="1"/>
</dbReference>
<evidence type="ECO:0000313" key="2">
    <source>
        <dbReference type="EMBL" id="MFC6035355.1"/>
    </source>
</evidence>
<protein>
    <submittedName>
        <fullName evidence="2">Helix-turn-helix domain-containing protein</fullName>
    </submittedName>
</protein>
<proteinExistence type="predicted"/>
<dbReference type="Pfam" id="PF01381">
    <property type="entry name" value="HTH_3"/>
    <property type="match status" value="1"/>
</dbReference>
<dbReference type="RefSeq" id="WP_379879322.1">
    <property type="nucleotide sequence ID" value="NZ_JBHPON010000001.1"/>
</dbReference>
<dbReference type="Proteomes" id="UP001596116">
    <property type="component" value="Unassembled WGS sequence"/>
</dbReference>
<evidence type="ECO:0000259" key="1">
    <source>
        <dbReference type="PROSITE" id="PS50943"/>
    </source>
</evidence>
<organism evidence="2 3">
    <name type="scientific">Hyphococcus aureus</name>
    <dbReference type="NCBI Taxonomy" id="2666033"/>
    <lineage>
        <taxon>Bacteria</taxon>
        <taxon>Pseudomonadati</taxon>
        <taxon>Pseudomonadota</taxon>
        <taxon>Alphaproteobacteria</taxon>
        <taxon>Parvularculales</taxon>
        <taxon>Parvularculaceae</taxon>
        <taxon>Hyphococcus</taxon>
    </lineage>
</organism>
<dbReference type="CDD" id="cd00093">
    <property type="entry name" value="HTH_XRE"/>
    <property type="match status" value="1"/>
</dbReference>
<comment type="caution">
    <text evidence="2">The sequence shown here is derived from an EMBL/GenBank/DDBJ whole genome shotgun (WGS) entry which is preliminary data.</text>
</comment>
<accession>A0ABW1KVN3</accession>
<sequence length="103" mass="11390">MICWTVDLQAASIPEFASHHGRILLSAKTLGSKRHKAFIALLIKERKAAKMNQTELARALGQYQSFVARVESGERRVDVIEFLDLANAIGFDPKKAIAKLAAK</sequence>
<gene>
    <name evidence="2" type="ORF">ACFMB1_07355</name>
</gene>
<name>A0ABW1KVN3_9PROT</name>
<dbReference type="Gene3D" id="1.10.260.40">
    <property type="entry name" value="lambda repressor-like DNA-binding domains"/>
    <property type="match status" value="1"/>
</dbReference>
<feature type="domain" description="HTH cro/C1-type" evidence="1">
    <location>
        <begin position="42"/>
        <end position="96"/>
    </location>
</feature>
<dbReference type="SUPFAM" id="SSF47413">
    <property type="entry name" value="lambda repressor-like DNA-binding domains"/>
    <property type="match status" value="1"/>
</dbReference>
<evidence type="ECO:0000313" key="3">
    <source>
        <dbReference type="Proteomes" id="UP001596116"/>
    </source>
</evidence>